<feature type="domain" description="UspA" evidence="2">
    <location>
        <begin position="1"/>
        <end position="146"/>
    </location>
</feature>
<dbReference type="PRINTS" id="PR01438">
    <property type="entry name" value="UNVRSLSTRESS"/>
</dbReference>
<accession>A0A254TG61</accession>
<keyword evidence="4" id="KW-1185">Reference proteome</keyword>
<dbReference type="InterPro" id="IPR014729">
    <property type="entry name" value="Rossmann-like_a/b/a_fold"/>
</dbReference>
<dbReference type="Gene3D" id="3.40.50.620">
    <property type="entry name" value="HUPs"/>
    <property type="match status" value="1"/>
</dbReference>
<evidence type="ECO:0000313" key="4">
    <source>
        <dbReference type="Proteomes" id="UP000197535"/>
    </source>
</evidence>
<dbReference type="PANTHER" id="PTHR46268">
    <property type="entry name" value="STRESS RESPONSE PROTEIN NHAX"/>
    <property type="match status" value="1"/>
</dbReference>
<dbReference type="AlphaFoldDB" id="A0A254TG61"/>
<protein>
    <recommendedName>
        <fullName evidence="2">UspA domain-containing protein</fullName>
    </recommendedName>
</protein>
<evidence type="ECO:0000256" key="1">
    <source>
        <dbReference type="ARBA" id="ARBA00008791"/>
    </source>
</evidence>
<sequence length="150" mass="16790">MYNRILLPTDGSEQSRQAVESGIIFARNMGAAVVGLHVLPRPHKDLLDAWMHHDPGYATQRLALFDRMADEALSFVSNAALGLEVPCICRKVESDEPHAAIVAVSDEERCNLIYLASHGWKGQQLYLGTVTLRVLRDSRVPVLVYKPHFR</sequence>
<dbReference type="InterPro" id="IPR006015">
    <property type="entry name" value="Universal_stress_UspA"/>
</dbReference>
<gene>
    <name evidence="3" type="ORF">AYR66_18430</name>
</gene>
<dbReference type="RefSeq" id="WP_170942142.1">
    <property type="nucleotide sequence ID" value="NZ_LSTO01000001.1"/>
</dbReference>
<evidence type="ECO:0000313" key="3">
    <source>
        <dbReference type="EMBL" id="OWW21157.1"/>
    </source>
</evidence>
<comment type="caution">
    <text evidence="3">The sequence shown here is derived from an EMBL/GenBank/DDBJ whole genome shotgun (WGS) entry which is preliminary data.</text>
</comment>
<proteinExistence type="inferred from homology"/>
<dbReference type="CDD" id="cd00293">
    <property type="entry name" value="USP-like"/>
    <property type="match status" value="1"/>
</dbReference>
<dbReference type="InterPro" id="IPR006016">
    <property type="entry name" value="UspA"/>
</dbReference>
<dbReference type="PANTHER" id="PTHR46268:SF6">
    <property type="entry name" value="UNIVERSAL STRESS PROTEIN UP12"/>
    <property type="match status" value="1"/>
</dbReference>
<reference evidence="3 4" key="1">
    <citation type="submission" date="2016-02" db="EMBL/GenBank/DDBJ databases">
        <authorList>
            <person name="Wen L."/>
            <person name="He K."/>
            <person name="Yang H."/>
        </authorList>
    </citation>
    <scope>NUCLEOTIDE SEQUENCE [LARGE SCALE GENOMIC DNA]</scope>
    <source>
        <strain evidence="3 4">TSA40</strain>
    </source>
</reference>
<organism evidence="3 4">
    <name type="scientific">Noviherbaspirillum denitrificans</name>
    <dbReference type="NCBI Taxonomy" id="1968433"/>
    <lineage>
        <taxon>Bacteria</taxon>
        <taxon>Pseudomonadati</taxon>
        <taxon>Pseudomonadota</taxon>
        <taxon>Betaproteobacteria</taxon>
        <taxon>Burkholderiales</taxon>
        <taxon>Oxalobacteraceae</taxon>
        <taxon>Noviherbaspirillum</taxon>
    </lineage>
</organism>
<comment type="similarity">
    <text evidence="1">Belongs to the universal stress protein A family.</text>
</comment>
<name>A0A254TG61_9BURK</name>
<dbReference type="SUPFAM" id="SSF52402">
    <property type="entry name" value="Adenine nucleotide alpha hydrolases-like"/>
    <property type="match status" value="1"/>
</dbReference>
<evidence type="ECO:0000259" key="2">
    <source>
        <dbReference type="Pfam" id="PF00582"/>
    </source>
</evidence>
<dbReference type="Pfam" id="PF00582">
    <property type="entry name" value="Usp"/>
    <property type="match status" value="1"/>
</dbReference>
<dbReference type="Proteomes" id="UP000197535">
    <property type="component" value="Unassembled WGS sequence"/>
</dbReference>
<dbReference type="EMBL" id="LSTO01000001">
    <property type="protein sequence ID" value="OWW21157.1"/>
    <property type="molecule type" value="Genomic_DNA"/>
</dbReference>